<comment type="similarity">
    <text evidence="1">Belongs to the Gfa family.</text>
</comment>
<name>A0A9P4TXP8_9PEZI</name>
<dbReference type="OrthoDB" id="2993351at2759"/>
<evidence type="ECO:0000256" key="3">
    <source>
        <dbReference type="ARBA" id="ARBA00022833"/>
    </source>
</evidence>
<dbReference type="PANTHER" id="PTHR28620:SF1">
    <property type="entry name" value="CENP-V_GFA DOMAIN-CONTAINING PROTEIN"/>
    <property type="match status" value="1"/>
</dbReference>
<dbReference type="PROSITE" id="PS51891">
    <property type="entry name" value="CENP_V_GFA"/>
    <property type="match status" value="1"/>
</dbReference>
<dbReference type="GO" id="GO:0046872">
    <property type="term" value="F:metal ion binding"/>
    <property type="evidence" value="ECO:0007669"/>
    <property type="project" value="UniProtKB-KW"/>
</dbReference>
<dbReference type="GO" id="GO:0016846">
    <property type="term" value="F:carbon-sulfur lyase activity"/>
    <property type="evidence" value="ECO:0007669"/>
    <property type="project" value="InterPro"/>
</dbReference>
<organism evidence="5 6">
    <name type="scientific">Tothia fuscella</name>
    <dbReference type="NCBI Taxonomy" id="1048955"/>
    <lineage>
        <taxon>Eukaryota</taxon>
        <taxon>Fungi</taxon>
        <taxon>Dikarya</taxon>
        <taxon>Ascomycota</taxon>
        <taxon>Pezizomycotina</taxon>
        <taxon>Dothideomycetes</taxon>
        <taxon>Pleosporomycetidae</taxon>
        <taxon>Venturiales</taxon>
        <taxon>Cylindrosympodiaceae</taxon>
        <taxon>Tothia</taxon>
    </lineage>
</organism>
<feature type="domain" description="CENP-V/GFA" evidence="4">
    <location>
        <begin position="137"/>
        <end position="274"/>
    </location>
</feature>
<proteinExistence type="inferred from homology"/>
<keyword evidence="2" id="KW-0479">Metal-binding</keyword>
<keyword evidence="6" id="KW-1185">Reference proteome</keyword>
<dbReference type="EMBL" id="MU007050">
    <property type="protein sequence ID" value="KAF2429068.1"/>
    <property type="molecule type" value="Genomic_DNA"/>
</dbReference>
<evidence type="ECO:0000313" key="6">
    <source>
        <dbReference type="Proteomes" id="UP000800235"/>
    </source>
</evidence>
<evidence type="ECO:0000313" key="5">
    <source>
        <dbReference type="EMBL" id="KAF2429068.1"/>
    </source>
</evidence>
<evidence type="ECO:0000256" key="2">
    <source>
        <dbReference type="ARBA" id="ARBA00022723"/>
    </source>
</evidence>
<evidence type="ECO:0000259" key="4">
    <source>
        <dbReference type="PROSITE" id="PS51891"/>
    </source>
</evidence>
<dbReference type="AlphaFoldDB" id="A0A9P4TXP8"/>
<reference evidence="5" key="1">
    <citation type="journal article" date="2020" name="Stud. Mycol.">
        <title>101 Dothideomycetes genomes: a test case for predicting lifestyles and emergence of pathogens.</title>
        <authorList>
            <person name="Haridas S."/>
            <person name="Albert R."/>
            <person name="Binder M."/>
            <person name="Bloem J."/>
            <person name="Labutti K."/>
            <person name="Salamov A."/>
            <person name="Andreopoulos B."/>
            <person name="Baker S."/>
            <person name="Barry K."/>
            <person name="Bills G."/>
            <person name="Bluhm B."/>
            <person name="Cannon C."/>
            <person name="Castanera R."/>
            <person name="Culley D."/>
            <person name="Daum C."/>
            <person name="Ezra D."/>
            <person name="Gonzalez J."/>
            <person name="Henrissat B."/>
            <person name="Kuo A."/>
            <person name="Liang C."/>
            <person name="Lipzen A."/>
            <person name="Lutzoni F."/>
            <person name="Magnuson J."/>
            <person name="Mondo S."/>
            <person name="Nolan M."/>
            <person name="Ohm R."/>
            <person name="Pangilinan J."/>
            <person name="Park H.-J."/>
            <person name="Ramirez L."/>
            <person name="Alfaro M."/>
            <person name="Sun H."/>
            <person name="Tritt A."/>
            <person name="Yoshinaga Y."/>
            <person name="Zwiers L.-H."/>
            <person name="Turgeon B."/>
            <person name="Goodwin S."/>
            <person name="Spatafora J."/>
            <person name="Crous P."/>
            <person name="Grigoriev I."/>
        </authorList>
    </citation>
    <scope>NUCLEOTIDE SEQUENCE</scope>
    <source>
        <strain evidence="5">CBS 130266</strain>
    </source>
</reference>
<dbReference type="SUPFAM" id="SSF51316">
    <property type="entry name" value="Mss4-like"/>
    <property type="match status" value="2"/>
</dbReference>
<keyword evidence="3" id="KW-0862">Zinc</keyword>
<sequence length="277" mass="31106">MGAHLAFLYLDSRSYKNLEKNKIESAISCTCTLCQKKGSLWLVPPANSFQIVRDNKHLTEYQSASLRDTFCSFCGTQIPGLHRTGPLAGQYVVNVRTIHDPYFNLFQTEQAATIADTEDTRTVELVTAPSSQIPAEHVLACHCGHLQAELLVPIRDQELKEDNCSSCVRIGYIGVYPTKDQVIIHGREHGFKYLIGRKYSGRVHCKTCGVHVFSNIYGQPMSIFDALPAERRENALKLYHQNMQTQPLNVRAMEGVDLTILEIERSDLGTAGYELED</sequence>
<dbReference type="Proteomes" id="UP000800235">
    <property type="component" value="Unassembled WGS sequence"/>
</dbReference>
<comment type="caution">
    <text evidence="5">The sequence shown here is derived from an EMBL/GenBank/DDBJ whole genome shotgun (WGS) entry which is preliminary data.</text>
</comment>
<evidence type="ECO:0000256" key="1">
    <source>
        <dbReference type="ARBA" id="ARBA00005495"/>
    </source>
</evidence>
<gene>
    <name evidence="5" type="ORF">EJ08DRAFT_671193</name>
</gene>
<protein>
    <recommendedName>
        <fullName evidence="4">CENP-V/GFA domain-containing protein</fullName>
    </recommendedName>
</protein>
<dbReference type="PANTHER" id="PTHR28620">
    <property type="entry name" value="CENTROMERE PROTEIN V"/>
    <property type="match status" value="1"/>
</dbReference>
<dbReference type="InterPro" id="IPR011057">
    <property type="entry name" value="Mss4-like_sf"/>
</dbReference>
<dbReference type="Gene3D" id="2.170.150.70">
    <property type="match status" value="2"/>
</dbReference>
<dbReference type="InterPro" id="IPR006913">
    <property type="entry name" value="CENP-V/GFA"/>
</dbReference>
<dbReference type="InterPro" id="IPR052355">
    <property type="entry name" value="CENP-V-like"/>
</dbReference>
<accession>A0A9P4TXP8</accession>